<evidence type="ECO:0000256" key="3">
    <source>
        <dbReference type="ARBA" id="ARBA00022989"/>
    </source>
</evidence>
<dbReference type="STRING" id="158607.A0A2P5I5N0"/>
<feature type="transmembrane region" description="Helical" evidence="6">
    <location>
        <begin position="286"/>
        <end position="306"/>
    </location>
</feature>
<dbReference type="InterPro" id="IPR000326">
    <property type="entry name" value="PAP2/HPO"/>
</dbReference>
<evidence type="ECO:0000313" key="8">
    <source>
        <dbReference type="EMBL" id="POS77800.1"/>
    </source>
</evidence>
<reference evidence="8" key="1">
    <citation type="submission" date="2017-09" db="EMBL/GenBank/DDBJ databases">
        <title>Polyketide synthases of a Diaporthe helianthi virulent isolate.</title>
        <authorList>
            <person name="Baroncelli R."/>
        </authorList>
    </citation>
    <scope>NUCLEOTIDE SEQUENCE [LARGE SCALE GENOMIC DNA]</scope>
    <source>
        <strain evidence="8">7/96</strain>
    </source>
</reference>
<dbReference type="GO" id="GO:0016020">
    <property type="term" value="C:membrane"/>
    <property type="evidence" value="ECO:0007669"/>
    <property type="project" value="UniProtKB-SubCell"/>
</dbReference>
<dbReference type="InterPro" id="IPR036938">
    <property type="entry name" value="PAP2/HPO_sf"/>
</dbReference>
<protein>
    <submittedName>
        <fullName evidence="8">Aureobasidin-resistance protein</fullName>
    </submittedName>
</protein>
<dbReference type="PANTHER" id="PTHR31310">
    <property type="match status" value="1"/>
</dbReference>
<feature type="transmembrane region" description="Helical" evidence="6">
    <location>
        <begin position="88"/>
        <end position="108"/>
    </location>
</feature>
<dbReference type="SUPFAM" id="SSF48317">
    <property type="entry name" value="Acid phosphatase/Vanadium-dependent haloperoxidase"/>
    <property type="match status" value="1"/>
</dbReference>
<feature type="transmembrane region" description="Helical" evidence="6">
    <location>
        <begin position="224"/>
        <end position="245"/>
    </location>
</feature>
<dbReference type="Gene3D" id="1.20.144.10">
    <property type="entry name" value="Phosphatidic acid phosphatase type 2/haloperoxidase"/>
    <property type="match status" value="1"/>
</dbReference>
<comment type="caution">
    <text evidence="8">The sequence shown here is derived from an EMBL/GenBank/DDBJ whole genome shotgun (WGS) entry which is preliminary data.</text>
</comment>
<feature type="region of interest" description="Disordered" evidence="5">
    <location>
        <begin position="33"/>
        <end position="59"/>
    </location>
</feature>
<feature type="transmembrane region" description="Helical" evidence="6">
    <location>
        <begin position="156"/>
        <end position="178"/>
    </location>
</feature>
<keyword evidence="4 6" id="KW-0472">Membrane</keyword>
<dbReference type="EMBL" id="MAVT02000239">
    <property type="protein sequence ID" value="POS77800.1"/>
    <property type="molecule type" value="Genomic_DNA"/>
</dbReference>
<dbReference type="PANTHER" id="PTHR31310:SF11">
    <property type="entry name" value="INOSITOL PHOSPHORYLCERAMIDE SYNTHASE CATALYTIC SUBUNIT AUR1"/>
    <property type="match status" value="1"/>
</dbReference>
<dbReference type="GO" id="GO:0070916">
    <property type="term" value="C:inositol phosphoceramide synthase complex"/>
    <property type="evidence" value="ECO:0007669"/>
    <property type="project" value="TreeGrafter"/>
</dbReference>
<dbReference type="Pfam" id="PF14378">
    <property type="entry name" value="PAP2_3"/>
    <property type="match status" value="1"/>
</dbReference>
<dbReference type="GO" id="GO:0030148">
    <property type="term" value="P:sphingolipid biosynthetic process"/>
    <property type="evidence" value="ECO:0007669"/>
    <property type="project" value="TreeGrafter"/>
</dbReference>
<dbReference type="Proteomes" id="UP000094444">
    <property type="component" value="Unassembled WGS sequence"/>
</dbReference>
<dbReference type="FunCoup" id="A0A2P5I5N0">
    <property type="interactions" value="45"/>
</dbReference>
<dbReference type="OrthoDB" id="5784at2759"/>
<evidence type="ECO:0000256" key="1">
    <source>
        <dbReference type="ARBA" id="ARBA00004141"/>
    </source>
</evidence>
<evidence type="ECO:0000256" key="2">
    <source>
        <dbReference type="ARBA" id="ARBA00022692"/>
    </source>
</evidence>
<evidence type="ECO:0000256" key="6">
    <source>
        <dbReference type="SAM" id="Phobius"/>
    </source>
</evidence>
<dbReference type="FunFam" id="1.20.144.10:FF:000015">
    <property type="entry name" value="Aureobasidin resistance protein Aur1"/>
    <property type="match status" value="1"/>
</dbReference>
<dbReference type="InParanoid" id="A0A2P5I5N0"/>
<feature type="transmembrane region" description="Helical" evidence="6">
    <location>
        <begin position="190"/>
        <end position="212"/>
    </location>
</feature>
<feature type="domain" description="Phosphatidic acid phosphatase type 2/haloperoxidase" evidence="7">
    <location>
        <begin position="217"/>
        <end position="354"/>
    </location>
</feature>
<evidence type="ECO:0000259" key="7">
    <source>
        <dbReference type="SMART" id="SM00014"/>
    </source>
</evidence>
<gene>
    <name evidence="8" type="ORF">DHEL01_v203806</name>
</gene>
<keyword evidence="2 6" id="KW-0812">Transmembrane</keyword>
<sequence length="482" mass="54146">MQDSNSFLGQAKPKLHIPHLQWPRALNIAKPEQFRPASSRSKRSRSKKPWRHPSSDSNAVTRLQRSWNPLDGVRACQRHRLCWTDIQYLALAFLTIFSVSIAPMPLLFKIAIPAVSLLVCLMPATRQFFLPSMSIWVYLLYFFCSRFIPVEYRPHIWVKVLPALENVLYGANLSNILSAHTHPILDLLAWLPYGIGHFGGPAVCALAMFIFAAPSTTPVFARTFGWLAITGVTLSLVFPCTPPWYEKEHGLEPARYGMPGSPAGLARVDQLFGVDMYTTSFSTAPVPFGAFPSLHAANATLMALFMSFCFPRARALFIMYVAWLCWATMYLNHHYAVDLVGGSLIATAYFYIARTRYLPRQQPNKRHRWEYEYVEIGEKPKTLDEEEGFIGIGGQYGMGLLERRSMHLSDDDEWTLGSSSSSSFSSSPRTSITSPTLMSPTTPTDPDFNHVTIPMNLNGQLLWGPGEGGLVRDEISDVMIVR</sequence>
<evidence type="ECO:0000313" key="9">
    <source>
        <dbReference type="Proteomes" id="UP000094444"/>
    </source>
</evidence>
<feature type="transmembrane region" description="Helical" evidence="6">
    <location>
        <begin position="335"/>
        <end position="352"/>
    </location>
</feature>
<proteinExistence type="predicted"/>
<dbReference type="SMART" id="SM00014">
    <property type="entry name" value="acidPPc"/>
    <property type="match status" value="1"/>
</dbReference>
<name>A0A2P5I5N0_DIAHE</name>
<feature type="compositionally biased region" description="Low complexity" evidence="5">
    <location>
        <begin position="418"/>
        <end position="444"/>
    </location>
</feature>
<evidence type="ECO:0000256" key="4">
    <source>
        <dbReference type="ARBA" id="ARBA00023136"/>
    </source>
</evidence>
<dbReference type="AlphaFoldDB" id="A0A2P5I5N0"/>
<feature type="compositionally biased region" description="Basic residues" evidence="5">
    <location>
        <begin position="40"/>
        <end position="51"/>
    </location>
</feature>
<feature type="transmembrane region" description="Helical" evidence="6">
    <location>
        <begin position="313"/>
        <end position="329"/>
    </location>
</feature>
<feature type="transmembrane region" description="Helical" evidence="6">
    <location>
        <begin position="128"/>
        <end position="144"/>
    </location>
</feature>
<dbReference type="InterPro" id="IPR026841">
    <property type="entry name" value="Aur1/Ipt1"/>
</dbReference>
<comment type="subcellular location">
    <subcellularLocation>
        <location evidence="1">Membrane</location>
        <topology evidence="1">Multi-pass membrane protein</topology>
    </subcellularLocation>
</comment>
<evidence type="ECO:0000256" key="5">
    <source>
        <dbReference type="SAM" id="MobiDB-lite"/>
    </source>
</evidence>
<accession>A0A2P5I5N0</accession>
<dbReference type="InterPro" id="IPR052185">
    <property type="entry name" value="IPC_Synthase-Related"/>
</dbReference>
<dbReference type="GO" id="GO:0006676">
    <property type="term" value="P:mannosyl diphosphorylinositol ceramide metabolic process"/>
    <property type="evidence" value="ECO:0007669"/>
    <property type="project" value="TreeGrafter"/>
</dbReference>
<keyword evidence="9" id="KW-1185">Reference proteome</keyword>
<dbReference type="CDD" id="cd03386">
    <property type="entry name" value="PAP2_Aur1_like"/>
    <property type="match status" value="1"/>
</dbReference>
<organism evidence="8 9">
    <name type="scientific">Diaporthe helianthi</name>
    <dbReference type="NCBI Taxonomy" id="158607"/>
    <lineage>
        <taxon>Eukaryota</taxon>
        <taxon>Fungi</taxon>
        <taxon>Dikarya</taxon>
        <taxon>Ascomycota</taxon>
        <taxon>Pezizomycotina</taxon>
        <taxon>Sordariomycetes</taxon>
        <taxon>Sordariomycetidae</taxon>
        <taxon>Diaporthales</taxon>
        <taxon>Diaporthaceae</taxon>
        <taxon>Diaporthe</taxon>
    </lineage>
</organism>
<keyword evidence="3 6" id="KW-1133">Transmembrane helix</keyword>
<feature type="region of interest" description="Disordered" evidence="5">
    <location>
        <begin position="416"/>
        <end position="450"/>
    </location>
</feature>